<proteinExistence type="predicted"/>
<dbReference type="InterPro" id="IPR003439">
    <property type="entry name" value="ABC_transporter-like_ATP-bd"/>
</dbReference>
<comment type="caution">
    <text evidence="6">The sequence shown here is derived from an EMBL/GenBank/DDBJ whole genome shotgun (WGS) entry which is preliminary data.</text>
</comment>
<dbReference type="GO" id="GO:0015192">
    <property type="term" value="F:L-phenylalanine transmembrane transporter activity"/>
    <property type="evidence" value="ECO:0007669"/>
    <property type="project" value="TreeGrafter"/>
</dbReference>
<keyword evidence="2" id="KW-1003">Cell membrane</keyword>
<dbReference type="InterPro" id="IPR051120">
    <property type="entry name" value="ABC_AA/LPS_Transport"/>
</dbReference>
<dbReference type="GO" id="GO:0015808">
    <property type="term" value="P:L-alanine transport"/>
    <property type="evidence" value="ECO:0007669"/>
    <property type="project" value="TreeGrafter"/>
</dbReference>
<dbReference type="CDD" id="cd03219">
    <property type="entry name" value="ABC_Mj1267_LivG_branched"/>
    <property type="match status" value="1"/>
</dbReference>
<name>A0A918JKY3_9BURK</name>
<dbReference type="SMART" id="SM00382">
    <property type="entry name" value="AAA"/>
    <property type="match status" value="1"/>
</dbReference>
<dbReference type="RefSeq" id="WP_189384803.1">
    <property type="nucleotide sequence ID" value="NZ_BAABFY010000003.1"/>
</dbReference>
<feature type="domain" description="ABC transporter" evidence="5">
    <location>
        <begin position="6"/>
        <end position="246"/>
    </location>
</feature>
<keyword evidence="1" id="KW-0813">Transport</keyword>
<dbReference type="GO" id="GO:1903806">
    <property type="term" value="P:L-isoleucine import across plasma membrane"/>
    <property type="evidence" value="ECO:0007669"/>
    <property type="project" value="TreeGrafter"/>
</dbReference>
<evidence type="ECO:0000256" key="4">
    <source>
        <dbReference type="ARBA" id="ARBA00022840"/>
    </source>
</evidence>
<dbReference type="GO" id="GO:0042941">
    <property type="term" value="P:D-alanine transmembrane transport"/>
    <property type="evidence" value="ECO:0007669"/>
    <property type="project" value="TreeGrafter"/>
</dbReference>
<dbReference type="SUPFAM" id="SSF52540">
    <property type="entry name" value="P-loop containing nucleoside triphosphate hydrolases"/>
    <property type="match status" value="1"/>
</dbReference>
<organism evidence="6 7">
    <name type="scientific">Advenella faeciporci</name>
    <dbReference type="NCBI Taxonomy" id="797535"/>
    <lineage>
        <taxon>Bacteria</taxon>
        <taxon>Pseudomonadati</taxon>
        <taxon>Pseudomonadota</taxon>
        <taxon>Betaproteobacteria</taxon>
        <taxon>Burkholderiales</taxon>
        <taxon>Alcaligenaceae</taxon>
    </lineage>
</organism>
<dbReference type="GO" id="GO:0005886">
    <property type="term" value="C:plasma membrane"/>
    <property type="evidence" value="ECO:0007669"/>
    <property type="project" value="TreeGrafter"/>
</dbReference>
<evidence type="ECO:0000259" key="5">
    <source>
        <dbReference type="PROSITE" id="PS50893"/>
    </source>
</evidence>
<keyword evidence="4 6" id="KW-0067">ATP-binding</keyword>
<dbReference type="InterPro" id="IPR027417">
    <property type="entry name" value="P-loop_NTPase"/>
</dbReference>
<dbReference type="PROSITE" id="PS50893">
    <property type="entry name" value="ABC_TRANSPORTER_2"/>
    <property type="match status" value="1"/>
</dbReference>
<evidence type="ECO:0000313" key="7">
    <source>
        <dbReference type="Proteomes" id="UP000608345"/>
    </source>
</evidence>
<dbReference type="InterPro" id="IPR003593">
    <property type="entry name" value="AAA+_ATPase"/>
</dbReference>
<dbReference type="Pfam" id="PF00005">
    <property type="entry name" value="ABC_tran"/>
    <property type="match status" value="1"/>
</dbReference>
<reference evidence="6" key="2">
    <citation type="submission" date="2020-09" db="EMBL/GenBank/DDBJ databases">
        <authorList>
            <person name="Sun Q."/>
            <person name="Kim S."/>
        </authorList>
    </citation>
    <scope>NUCLEOTIDE SEQUENCE</scope>
    <source>
        <strain evidence="6">KCTC 23732</strain>
    </source>
</reference>
<dbReference type="EMBL" id="BMYS01000008">
    <property type="protein sequence ID" value="GGW85438.1"/>
    <property type="molecule type" value="Genomic_DNA"/>
</dbReference>
<sequence length="251" mass="27324">MSNVLLSVRGLSKNFGGLAAVQSVDMDLQEGVVTALAGPNGAGKTTIFNLMTGNLVASAGDVLLHGKSIIGKKPHRIAQMGIARSFQDLRLFTHMSVRDNVLVAVEPESWFWQPGGKAAWHQRLETVEKALERTGLSAMADKRAVDLSYAETKFLSLARILATGSKIWLLDEPASGLDLNSRNRFINILREATADGVTICLIEHNLDVMTQLADRIAFLDQGKKLAEDVPEKVLRDPELIAIYFGKSQSGN</sequence>
<evidence type="ECO:0000313" key="6">
    <source>
        <dbReference type="EMBL" id="GGW85438.1"/>
    </source>
</evidence>
<dbReference type="GO" id="GO:0005524">
    <property type="term" value="F:ATP binding"/>
    <property type="evidence" value="ECO:0007669"/>
    <property type="project" value="UniProtKB-KW"/>
</dbReference>
<dbReference type="GO" id="GO:0015188">
    <property type="term" value="F:L-isoleucine transmembrane transporter activity"/>
    <property type="evidence" value="ECO:0007669"/>
    <property type="project" value="TreeGrafter"/>
</dbReference>
<dbReference type="PANTHER" id="PTHR45772:SF7">
    <property type="entry name" value="AMINO ACID ABC TRANSPORTER ATP-BINDING PROTEIN"/>
    <property type="match status" value="1"/>
</dbReference>
<reference evidence="6" key="1">
    <citation type="journal article" date="2014" name="Int. J. Syst. Evol. Microbiol.">
        <title>Complete genome sequence of Corynebacterium casei LMG S-19264T (=DSM 44701T), isolated from a smear-ripened cheese.</title>
        <authorList>
            <consortium name="US DOE Joint Genome Institute (JGI-PGF)"/>
            <person name="Walter F."/>
            <person name="Albersmeier A."/>
            <person name="Kalinowski J."/>
            <person name="Ruckert C."/>
        </authorList>
    </citation>
    <scope>NUCLEOTIDE SEQUENCE</scope>
    <source>
        <strain evidence="6">KCTC 23732</strain>
    </source>
</reference>
<dbReference type="Gene3D" id="3.40.50.300">
    <property type="entry name" value="P-loop containing nucleotide triphosphate hydrolases"/>
    <property type="match status" value="1"/>
</dbReference>
<evidence type="ECO:0000256" key="1">
    <source>
        <dbReference type="ARBA" id="ARBA00022448"/>
    </source>
</evidence>
<evidence type="ECO:0000256" key="2">
    <source>
        <dbReference type="ARBA" id="ARBA00022475"/>
    </source>
</evidence>
<gene>
    <name evidence="6" type="ORF">GCM10011450_14240</name>
</gene>
<dbReference type="Proteomes" id="UP000608345">
    <property type="component" value="Unassembled WGS sequence"/>
</dbReference>
<evidence type="ECO:0000256" key="3">
    <source>
        <dbReference type="ARBA" id="ARBA00022741"/>
    </source>
</evidence>
<keyword evidence="3" id="KW-0547">Nucleotide-binding</keyword>
<accession>A0A918JKY3</accession>
<keyword evidence="2" id="KW-0472">Membrane</keyword>
<dbReference type="GO" id="GO:0016887">
    <property type="term" value="F:ATP hydrolysis activity"/>
    <property type="evidence" value="ECO:0007669"/>
    <property type="project" value="InterPro"/>
</dbReference>
<dbReference type="GO" id="GO:0005304">
    <property type="term" value="F:L-valine transmembrane transporter activity"/>
    <property type="evidence" value="ECO:0007669"/>
    <property type="project" value="TreeGrafter"/>
</dbReference>
<dbReference type="GO" id="GO:1903805">
    <property type="term" value="P:L-valine import across plasma membrane"/>
    <property type="evidence" value="ECO:0007669"/>
    <property type="project" value="TreeGrafter"/>
</dbReference>
<protein>
    <submittedName>
        <fullName evidence="6">ABC transporter ATP-binding protein</fullName>
    </submittedName>
</protein>
<keyword evidence="7" id="KW-1185">Reference proteome</keyword>
<dbReference type="AlphaFoldDB" id="A0A918JKY3"/>
<dbReference type="PANTHER" id="PTHR45772">
    <property type="entry name" value="CONSERVED COMPONENT OF ABC TRANSPORTER FOR NATURAL AMINO ACIDS-RELATED"/>
    <property type="match status" value="1"/>
</dbReference>